<protein>
    <submittedName>
        <fullName evidence="2">Arpin</fullName>
    </submittedName>
</protein>
<name>A0A9Q0LWV3_ANAIG</name>
<evidence type="ECO:0000313" key="2">
    <source>
        <dbReference type="EMBL" id="KAJ5080462.1"/>
    </source>
</evidence>
<proteinExistence type="predicted"/>
<organism evidence="2 3">
    <name type="scientific">Anaeramoeba ignava</name>
    <name type="common">Anaerobic marine amoeba</name>
    <dbReference type="NCBI Taxonomy" id="1746090"/>
    <lineage>
        <taxon>Eukaryota</taxon>
        <taxon>Metamonada</taxon>
        <taxon>Anaeramoebidae</taxon>
        <taxon>Anaeramoeba</taxon>
    </lineage>
</organism>
<reference evidence="2" key="1">
    <citation type="submission" date="2022-10" db="EMBL/GenBank/DDBJ databases">
        <title>Novel sulphate-reducing endosymbionts in the free-living metamonad Anaeramoeba.</title>
        <authorList>
            <person name="Jerlstrom-Hultqvist J."/>
            <person name="Cepicka I."/>
            <person name="Gallot-Lavallee L."/>
            <person name="Salas-Leiva D."/>
            <person name="Curtis B.A."/>
            <person name="Zahonova K."/>
            <person name="Pipaliya S."/>
            <person name="Dacks J."/>
            <person name="Roger A.J."/>
        </authorList>
    </citation>
    <scope>NUCLEOTIDE SEQUENCE</scope>
    <source>
        <strain evidence="2">BMAN</strain>
    </source>
</reference>
<dbReference type="Proteomes" id="UP001149090">
    <property type="component" value="Unassembled WGS sequence"/>
</dbReference>
<dbReference type="EMBL" id="JAPDFW010000010">
    <property type="protein sequence ID" value="KAJ5080462.1"/>
    <property type="molecule type" value="Genomic_DNA"/>
</dbReference>
<evidence type="ECO:0000256" key="1">
    <source>
        <dbReference type="SAM" id="MobiDB-lite"/>
    </source>
</evidence>
<comment type="caution">
    <text evidence="2">The sequence shown here is derived from an EMBL/GenBank/DDBJ whole genome shotgun (WGS) entry which is preliminary data.</text>
</comment>
<accession>A0A9Q0LWV3</accession>
<evidence type="ECO:0000313" key="3">
    <source>
        <dbReference type="Proteomes" id="UP001149090"/>
    </source>
</evidence>
<sequence>MTATISGWEKDKWPPEKNIYGNGFVITGEVKKLRKHFIRRKEKFTKYLKSKTTSDSQKAYEAITIEIKEIRIKDNNKSDKKGERASFIQLRKSIECFETIEEKNKLSQNEEDFYGWPTIAGDENIGVGDSILIDTDRDSRFIQSVVVLKRAKRDVDKSHFKPMEGSTKFMDLLMANEQSSDSDDNQKKKNDNDDDWD</sequence>
<feature type="region of interest" description="Disordered" evidence="1">
    <location>
        <begin position="167"/>
        <end position="197"/>
    </location>
</feature>
<gene>
    <name evidence="2" type="ORF">M0811_14057</name>
</gene>
<dbReference type="AlphaFoldDB" id="A0A9Q0LWV3"/>
<keyword evidence="3" id="KW-1185">Reference proteome</keyword>